<dbReference type="EMBL" id="CP108164">
    <property type="protein sequence ID" value="WTQ82840.1"/>
    <property type="molecule type" value="Genomic_DNA"/>
</dbReference>
<feature type="chain" id="PRO_5046606299" description="PLL-like beta propeller domain-containing protein" evidence="1">
    <location>
        <begin position="36"/>
        <end position="557"/>
    </location>
</feature>
<evidence type="ECO:0000259" key="2">
    <source>
        <dbReference type="Pfam" id="PF26607"/>
    </source>
</evidence>
<dbReference type="SUPFAM" id="SSF89372">
    <property type="entry name" value="Fucose-specific lectin"/>
    <property type="match status" value="3"/>
</dbReference>
<accession>A0ABZ1KQJ5</accession>
<dbReference type="Gene3D" id="2.120.10.70">
    <property type="entry name" value="Fucose-specific lectin"/>
    <property type="match status" value="2"/>
</dbReference>
<evidence type="ECO:0000313" key="4">
    <source>
        <dbReference type="Proteomes" id="UP001622557"/>
    </source>
</evidence>
<keyword evidence="1" id="KW-0732">Signal</keyword>
<dbReference type="CDD" id="cd22954">
    <property type="entry name" value="PLL_lectin"/>
    <property type="match status" value="1"/>
</dbReference>
<feature type="domain" description="PLL-like beta propeller" evidence="2">
    <location>
        <begin position="460"/>
        <end position="548"/>
    </location>
</feature>
<name>A0ABZ1KQJ5_STRAH</name>
<dbReference type="RefSeq" id="WP_405449169.1">
    <property type="nucleotide sequence ID" value="NZ_CP108164.1"/>
</dbReference>
<dbReference type="GeneID" id="97283186"/>
<protein>
    <recommendedName>
        <fullName evidence="2">PLL-like beta propeller domain-containing protein</fullName>
    </recommendedName>
</protein>
<dbReference type="Pfam" id="PF26607">
    <property type="entry name" value="DUF8189"/>
    <property type="match status" value="2"/>
</dbReference>
<dbReference type="InterPro" id="IPR058502">
    <property type="entry name" value="PLL-like_beta-prop"/>
</dbReference>
<organism evidence="3 4">
    <name type="scientific">Streptomyces achromogenes</name>
    <dbReference type="NCBI Taxonomy" id="67255"/>
    <lineage>
        <taxon>Bacteria</taxon>
        <taxon>Bacillati</taxon>
        <taxon>Actinomycetota</taxon>
        <taxon>Actinomycetes</taxon>
        <taxon>Kitasatosporales</taxon>
        <taxon>Streptomycetaceae</taxon>
        <taxon>Streptomyces</taxon>
    </lineage>
</organism>
<reference evidence="3 4" key="1">
    <citation type="submission" date="2022-10" db="EMBL/GenBank/DDBJ databases">
        <title>The complete genomes of actinobacterial strains from the NBC collection.</title>
        <authorList>
            <person name="Joergensen T.S."/>
            <person name="Alvarez Arevalo M."/>
            <person name="Sterndorff E.B."/>
            <person name="Faurdal D."/>
            <person name="Vuksanovic O."/>
            <person name="Mourched A.-S."/>
            <person name="Charusanti P."/>
            <person name="Shaw S."/>
            <person name="Blin K."/>
            <person name="Weber T."/>
        </authorList>
    </citation>
    <scope>NUCLEOTIDE SEQUENCE [LARGE SCALE GENOMIC DNA]</scope>
    <source>
        <strain evidence="3 4">NBC_00156</strain>
    </source>
</reference>
<feature type="signal peptide" evidence="1">
    <location>
        <begin position="1"/>
        <end position="35"/>
    </location>
</feature>
<dbReference type="Proteomes" id="UP001622557">
    <property type="component" value="Chromosome"/>
</dbReference>
<proteinExistence type="predicted"/>
<evidence type="ECO:0000313" key="3">
    <source>
        <dbReference type="EMBL" id="WTQ82840.1"/>
    </source>
</evidence>
<sequence>MPARRTAVPRCTTALVAAGLTATVLSAVTAAPAQAASSVGGKITRSEILSRAQYWVDEGVPYNQGGYYPDPQGTKYREDCSGYVSMAWHADSSYTTWTLPDISTDISNSQLLPGDALNYSAEHVVLFGGWEDKAAGTFTYFAENNPSVLTNKYSANINGSTLAGWPTSYYQAIRYDNVVDDPARPAASGFADGQGTLSIAHTRDGQLDTFLTQSNGAVARNMETTPSGGWSGWAPGFAPENAAKSVVTGVHPDGRVEVFAVQTNGAVARRYQTSPYGAWSDWENFAPANSAAQLKVARHSDGRLSVFMLQSNGGIARKYETSVGGSWSDWGSFAPAGAASSFTVGTHADGRMDVFAVQSNGGVAHIAETEASRGWGDWTGLADAGAANTALSAGGGSNIAVANQKDGRLNVFIVQSNGAVSRNYETSVNGAWSGWKGFASAGAALTGGPRAGITPVSGTNISVGTHDDGRLDVVMLQSNGGVARNYETSPGGTWSNWEVLADAGSAASVEATAHSDGRFDVFVTQTNGALARNYETSPGGSFSGWKGFAPAGAVKTY</sequence>
<dbReference type="Gene3D" id="3.90.1720.10">
    <property type="entry name" value="endopeptidase domain like (from Nostoc punctiforme)"/>
    <property type="match status" value="1"/>
</dbReference>
<keyword evidence="4" id="KW-1185">Reference proteome</keyword>
<feature type="domain" description="PLL-like beta propeller" evidence="2">
    <location>
        <begin position="195"/>
        <end position="384"/>
    </location>
</feature>
<gene>
    <name evidence="3" type="ORF">OG350_22155</name>
</gene>
<evidence type="ECO:0000256" key="1">
    <source>
        <dbReference type="SAM" id="SignalP"/>
    </source>
</evidence>